<keyword evidence="5" id="KW-0804">Transcription</keyword>
<comment type="caution">
    <text evidence="8">The sequence shown here is derived from an EMBL/GenBank/DDBJ whole genome shotgun (WGS) entry which is preliminary data.</text>
</comment>
<feature type="domain" description="RNA polymerase sigma-70 region 2" evidence="6">
    <location>
        <begin position="19"/>
        <end position="81"/>
    </location>
</feature>
<keyword evidence="9" id="KW-1185">Reference proteome</keyword>
<evidence type="ECO:0000313" key="8">
    <source>
        <dbReference type="EMBL" id="MFD1945841.1"/>
    </source>
</evidence>
<feature type="domain" description="RNA polymerase sigma factor 70 region 4 type 2" evidence="7">
    <location>
        <begin position="105"/>
        <end position="157"/>
    </location>
</feature>
<evidence type="ECO:0000256" key="5">
    <source>
        <dbReference type="ARBA" id="ARBA00023163"/>
    </source>
</evidence>
<organism evidence="8 9">
    <name type="scientific">Nocardioides aestuarii</name>
    <dbReference type="NCBI Taxonomy" id="252231"/>
    <lineage>
        <taxon>Bacteria</taxon>
        <taxon>Bacillati</taxon>
        <taxon>Actinomycetota</taxon>
        <taxon>Actinomycetes</taxon>
        <taxon>Propionibacteriales</taxon>
        <taxon>Nocardioidaceae</taxon>
        <taxon>Nocardioides</taxon>
    </lineage>
</organism>
<dbReference type="InterPro" id="IPR013325">
    <property type="entry name" value="RNA_pol_sigma_r2"/>
</dbReference>
<dbReference type="Pfam" id="PF04542">
    <property type="entry name" value="Sigma70_r2"/>
    <property type="match status" value="1"/>
</dbReference>
<dbReference type="Gene3D" id="1.10.1740.10">
    <property type="match status" value="1"/>
</dbReference>
<evidence type="ECO:0000259" key="7">
    <source>
        <dbReference type="Pfam" id="PF08281"/>
    </source>
</evidence>
<dbReference type="InterPro" id="IPR007627">
    <property type="entry name" value="RNA_pol_sigma70_r2"/>
</dbReference>
<protein>
    <submittedName>
        <fullName evidence="8">SigE family RNA polymerase sigma factor</fullName>
    </submittedName>
</protein>
<dbReference type="Pfam" id="PF08281">
    <property type="entry name" value="Sigma70_r4_2"/>
    <property type="match status" value="1"/>
</dbReference>
<dbReference type="PANTHER" id="PTHR43133">
    <property type="entry name" value="RNA POLYMERASE ECF-TYPE SIGMA FACTO"/>
    <property type="match status" value="1"/>
</dbReference>
<dbReference type="Gene3D" id="1.10.10.10">
    <property type="entry name" value="Winged helix-like DNA-binding domain superfamily/Winged helix DNA-binding domain"/>
    <property type="match status" value="1"/>
</dbReference>
<proteinExistence type="inferred from homology"/>
<dbReference type="PANTHER" id="PTHR43133:SF50">
    <property type="entry name" value="ECF RNA POLYMERASE SIGMA FACTOR SIGM"/>
    <property type="match status" value="1"/>
</dbReference>
<evidence type="ECO:0000256" key="2">
    <source>
        <dbReference type="ARBA" id="ARBA00023015"/>
    </source>
</evidence>
<dbReference type="InterPro" id="IPR039425">
    <property type="entry name" value="RNA_pol_sigma-70-like"/>
</dbReference>
<dbReference type="InterPro" id="IPR036388">
    <property type="entry name" value="WH-like_DNA-bd_sf"/>
</dbReference>
<accession>A0ABW4TJM8</accession>
<dbReference type="EMBL" id="JBHUGD010000001">
    <property type="protein sequence ID" value="MFD1945841.1"/>
    <property type="molecule type" value="Genomic_DNA"/>
</dbReference>
<dbReference type="SUPFAM" id="SSF88946">
    <property type="entry name" value="Sigma2 domain of RNA polymerase sigma factors"/>
    <property type="match status" value="1"/>
</dbReference>
<dbReference type="InterPro" id="IPR013249">
    <property type="entry name" value="RNA_pol_sigma70_r4_t2"/>
</dbReference>
<dbReference type="SUPFAM" id="SSF88659">
    <property type="entry name" value="Sigma3 and sigma4 domains of RNA polymerase sigma factors"/>
    <property type="match status" value="1"/>
</dbReference>
<dbReference type="InterPro" id="IPR014325">
    <property type="entry name" value="RNA_pol_sigma-E_actinobac"/>
</dbReference>
<evidence type="ECO:0000256" key="4">
    <source>
        <dbReference type="ARBA" id="ARBA00023125"/>
    </source>
</evidence>
<reference evidence="9" key="1">
    <citation type="journal article" date="2019" name="Int. J. Syst. Evol. Microbiol.">
        <title>The Global Catalogue of Microorganisms (GCM) 10K type strain sequencing project: providing services to taxonomists for standard genome sequencing and annotation.</title>
        <authorList>
            <consortium name="The Broad Institute Genomics Platform"/>
            <consortium name="The Broad Institute Genome Sequencing Center for Infectious Disease"/>
            <person name="Wu L."/>
            <person name="Ma J."/>
        </authorList>
    </citation>
    <scope>NUCLEOTIDE SEQUENCE [LARGE SCALE GENOMIC DNA]</scope>
    <source>
        <strain evidence="9">CGMCC 1.12477</strain>
    </source>
</reference>
<name>A0ABW4TJM8_9ACTN</name>
<gene>
    <name evidence="8" type="ORF">ACFSDE_03480</name>
</gene>
<dbReference type="NCBIfam" id="TIGR02937">
    <property type="entry name" value="sigma70-ECF"/>
    <property type="match status" value="1"/>
</dbReference>
<dbReference type="Proteomes" id="UP001597351">
    <property type="component" value="Unassembled WGS sequence"/>
</dbReference>
<keyword evidence="2" id="KW-0805">Transcription regulation</keyword>
<keyword evidence="3" id="KW-0731">Sigma factor</keyword>
<dbReference type="CDD" id="cd06171">
    <property type="entry name" value="Sigma70_r4"/>
    <property type="match status" value="1"/>
</dbReference>
<comment type="similarity">
    <text evidence="1">Belongs to the sigma-70 factor family. ECF subfamily.</text>
</comment>
<evidence type="ECO:0000313" key="9">
    <source>
        <dbReference type="Proteomes" id="UP001597351"/>
    </source>
</evidence>
<evidence type="ECO:0000256" key="1">
    <source>
        <dbReference type="ARBA" id="ARBA00010641"/>
    </source>
</evidence>
<dbReference type="InterPro" id="IPR013324">
    <property type="entry name" value="RNA_pol_sigma_r3/r4-like"/>
</dbReference>
<dbReference type="NCBIfam" id="TIGR02983">
    <property type="entry name" value="SigE-fam_strep"/>
    <property type="match status" value="1"/>
</dbReference>
<evidence type="ECO:0000259" key="6">
    <source>
        <dbReference type="Pfam" id="PF04542"/>
    </source>
</evidence>
<keyword evidence="4" id="KW-0238">DNA-binding</keyword>
<evidence type="ECO:0000256" key="3">
    <source>
        <dbReference type="ARBA" id="ARBA00023082"/>
    </source>
</evidence>
<sequence length="179" mass="20118">MTTKERQRAEFAEFVSARSAALHRCAYLMVGEVGMAQDLVQEALTKTYVAWPRLRDTANAEAYARKAITTTAISWFRRKSWGERPTDRHEDGHRLGHEDHVTERDWLWAALLELPARQRAAVVLRYYEDLSEAQTAEALGCAVGTVKSQVSAALSKLRERLGEDASADLLPLHDLVVTP</sequence>
<dbReference type="InterPro" id="IPR014284">
    <property type="entry name" value="RNA_pol_sigma-70_dom"/>
</dbReference>
<dbReference type="RefSeq" id="WP_343915251.1">
    <property type="nucleotide sequence ID" value="NZ_BAAAJT010000002.1"/>
</dbReference>